<accession>A0A6H0KK05</accession>
<protein>
    <submittedName>
        <fullName evidence="1">Uncharacterized protein</fullName>
    </submittedName>
</protein>
<dbReference type="Proteomes" id="UP000501780">
    <property type="component" value="Chromosome"/>
</dbReference>
<sequence>MGKKKFNSIAEAYWEMKKQKISEEEFQEILEGMNETLKKYPYPEKVAGLKEIVSVSTKMPKQKKKKD</sequence>
<name>A0A6H0KK05_9BACE</name>
<dbReference type="AlphaFoldDB" id="A0A6H0KK05"/>
<organism evidence="1 2">
    <name type="scientific">Bacteroides faecium</name>
    <dbReference type="NCBI Taxonomy" id="2715212"/>
    <lineage>
        <taxon>Bacteria</taxon>
        <taxon>Pseudomonadati</taxon>
        <taxon>Bacteroidota</taxon>
        <taxon>Bacteroidia</taxon>
        <taxon>Bacteroidales</taxon>
        <taxon>Bacteroidaceae</taxon>
        <taxon>Bacteroides</taxon>
    </lineage>
</organism>
<keyword evidence="2" id="KW-1185">Reference proteome</keyword>
<gene>
    <name evidence="1" type="ORF">BacF7301_01460</name>
</gene>
<dbReference type="RefSeq" id="WP_167959650.1">
    <property type="nucleotide sequence ID" value="NZ_CP050831.1"/>
</dbReference>
<dbReference type="KEGG" id="bfc:BacF7301_01460"/>
<reference evidence="1 2" key="1">
    <citation type="submission" date="2020-03" db="EMBL/GenBank/DDBJ databases">
        <title>Genomic analysis of Bacteroides faecium CBA7301.</title>
        <authorList>
            <person name="Kim J."/>
            <person name="Roh S.W."/>
        </authorList>
    </citation>
    <scope>NUCLEOTIDE SEQUENCE [LARGE SCALE GENOMIC DNA]</scope>
    <source>
        <strain evidence="1 2">CBA7301</strain>
    </source>
</reference>
<proteinExistence type="predicted"/>
<dbReference type="EMBL" id="CP050831">
    <property type="protein sequence ID" value="QIU92898.1"/>
    <property type="molecule type" value="Genomic_DNA"/>
</dbReference>
<evidence type="ECO:0000313" key="2">
    <source>
        <dbReference type="Proteomes" id="UP000501780"/>
    </source>
</evidence>
<evidence type="ECO:0000313" key="1">
    <source>
        <dbReference type="EMBL" id="QIU92898.1"/>
    </source>
</evidence>